<dbReference type="Proteomes" id="UP001162992">
    <property type="component" value="Chromosome 7"/>
</dbReference>
<sequence>MSCILCCSALFPSAIGAEVSRVSSAILCPSRKVYSSSKTHKFCGSDFAHSLHRAHLTHCRRCWWGGQGAVCCDRGLSSEANHTDANSISDQNSELQPAISIKLQKTSSIPADGIQNQSLEGCKPEFDNPSEKQRAGTDFSTLLGRFWKVAAPYWNSDVKAEARMRLAGVLALTLATTGISVGFNLLGRDFYNALASKDQEQFVKQLLYYLGAFIGGIPVFVTRDYKREILALHWRAWMTKHYMQQYFQNRTFYNIQSQSLIDNPDQRIVDDINAFASTSIGFSMALFSAAIDLISFSGILLGIYPPLFAVLVVYSFGGTLISVALGKGLINLNFMQEKREADFRYGLVRIRENAESIAFYGGEGSELQLLLDRFKESFLNYSQLLLNQRNLDFFTSGYRYLIQLLPAAVVAPLYFAGKIEFGVINQSFSAFNHVLSDFSIIVYQFQSISSFSAVVERLGELSDVLEQQNLSFESSSDKISHSDANETLCVLQPRISILDVKQFVNSNGGEHEKGEKGPLLKIDNLTLQTPQYTATLVKNLSLVVNEGEHLLIMGPSGAGKTSLLRAIAGLWQAGKGTIKRYLRYEKKDGIDSLERSEDGHEINGVVRVVSADKRMNARESTEEVKQNRSSCDASDVLSNSAAGHDIDTAQMLFFLPQRPYLVLGTLRQQVLYPRWHEGSVSSLSSPVTHDSPSHQRHQPSDRDLIDVLGRVSLSHLLKYCNGLDSRVEWANVLSLGEQQRLAFARLLVSKPRLVLLDESTSSLDEENEALLYRELLAAGITYISVGHRSSLRQFHNHLLTLAPLDDNVDCKNWLFAPMKKESTFLGSAN</sequence>
<proteinExistence type="predicted"/>
<protein>
    <submittedName>
        <fullName evidence="1">Uncharacterized protein</fullName>
    </submittedName>
</protein>
<accession>A0ACC2D1Y4</accession>
<reference evidence="2" key="1">
    <citation type="journal article" date="2024" name="Proc. Natl. Acad. Sci. U.S.A.">
        <title>Extraordinary preservation of gene collinearity over three hundred million years revealed in homosporous lycophytes.</title>
        <authorList>
            <person name="Li C."/>
            <person name="Wickell D."/>
            <person name="Kuo L.Y."/>
            <person name="Chen X."/>
            <person name="Nie B."/>
            <person name="Liao X."/>
            <person name="Peng D."/>
            <person name="Ji J."/>
            <person name="Jenkins J."/>
            <person name="Williams M."/>
            <person name="Shu S."/>
            <person name="Plott C."/>
            <person name="Barry K."/>
            <person name="Rajasekar S."/>
            <person name="Grimwood J."/>
            <person name="Han X."/>
            <person name="Sun S."/>
            <person name="Hou Z."/>
            <person name="He W."/>
            <person name="Dai G."/>
            <person name="Sun C."/>
            <person name="Schmutz J."/>
            <person name="Leebens-Mack J.H."/>
            <person name="Li F.W."/>
            <person name="Wang L."/>
        </authorList>
    </citation>
    <scope>NUCLEOTIDE SEQUENCE [LARGE SCALE GENOMIC DNA]</scope>
    <source>
        <strain evidence="2">cv. PW_Plant_1</strain>
    </source>
</reference>
<organism evidence="1 2">
    <name type="scientific">Diphasiastrum complanatum</name>
    <name type="common">Issler's clubmoss</name>
    <name type="synonym">Lycopodium complanatum</name>
    <dbReference type="NCBI Taxonomy" id="34168"/>
    <lineage>
        <taxon>Eukaryota</taxon>
        <taxon>Viridiplantae</taxon>
        <taxon>Streptophyta</taxon>
        <taxon>Embryophyta</taxon>
        <taxon>Tracheophyta</taxon>
        <taxon>Lycopodiopsida</taxon>
        <taxon>Lycopodiales</taxon>
        <taxon>Lycopodiaceae</taxon>
        <taxon>Lycopodioideae</taxon>
        <taxon>Diphasiastrum</taxon>
    </lineage>
</organism>
<keyword evidence="2" id="KW-1185">Reference proteome</keyword>
<evidence type="ECO:0000313" key="2">
    <source>
        <dbReference type="Proteomes" id="UP001162992"/>
    </source>
</evidence>
<dbReference type="EMBL" id="CM055098">
    <property type="protein sequence ID" value="KAJ7548279.1"/>
    <property type="molecule type" value="Genomic_DNA"/>
</dbReference>
<name>A0ACC2D1Y4_DIPCM</name>
<gene>
    <name evidence="1" type="ORF">O6H91_07G005600</name>
</gene>
<comment type="caution">
    <text evidence="1">The sequence shown here is derived from an EMBL/GenBank/DDBJ whole genome shotgun (WGS) entry which is preliminary data.</text>
</comment>
<evidence type="ECO:0000313" key="1">
    <source>
        <dbReference type="EMBL" id="KAJ7548279.1"/>
    </source>
</evidence>